<evidence type="ECO:0000256" key="3">
    <source>
        <dbReference type="ARBA" id="ARBA00022989"/>
    </source>
</evidence>
<evidence type="ECO:0000256" key="4">
    <source>
        <dbReference type="ARBA" id="ARBA00023136"/>
    </source>
</evidence>
<feature type="transmembrane region" description="Helical" evidence="5">
    <location>
        <begin position="258"/>
        <end position="277"/>
    </location>
</feature>
<dbReference type="Pfam" id="PF11846">
    <property type="entry name" value="Wzy_C_2"/>
    <property type="match status" value="1"/>
</dbReference>
<feature type="transmembrane region" description="Helical" evidence="5">
    <location>
        <begin position="235"/>
        <end position="251"/>
    </location>
</feature>
<proteinExistence type="predicted"/>
<feature type="transmembrane region" description="Helical" evidence="5">
    <location>
        <begin position="211"/>
        <end position="229"/>
    </location>
</feature>
<feature type="domain" description="O-antigen ligase-related" evidence="6">
    <location>
        <begin position="221"/>
        <end position="365"/>
    </location>
</feature>
<gene>
    <name evidence="8" type="ORF">VHP8226_02262</name>
</gene>
<evidence type="ECO:0000259" key="7">
    <source>
        <dbReference type="Pfam" id="PF11846"/>
    </source>
</evidence>
<dbReference type="InterPro" id="IPR007016">
    <property type="entry name" value="O-antigen_ligase-rel_domated"/>
</dbReference>
<feature type="transmembrane region" description="Helical" evidence="5">
    <location>
        <begin position="25"/>
        <end position="46"/>
    </location>
</feature>
<feature type="transmembrane region" description="Helical" evidence="5">
    <location>
        <begin position="352"/>
        <end position="375"/>
    </location>
</feature>
<feature type="transmembrane region" description="Helical" evidence="5">
    <location>
        <begin position="58"/>
        <end position="75"/>
    </location>
</feature>
<sequence>MAITFTNGTQLERSPLARPPLNRKFLVAMVALYLVAVHLFSPHFLATGTGLSLLFNNAVWLVFGVVLGIGLYQIARNRYFRYNKLTLGLSASCVLLLIPSFYGDANFYSLTPRMIGLLLGLLLFVLLQQFLFSNKQKQRLLWLVLIAALIEAVIGYGQYLIITPIDANTAVRPEGAFQHPNTMSSMLATGFIISGYLLARLSHKYNRKAASAITLYLTPVIIIPLIVIIASRTGWLSAAMGGVMLIPYLYRHSTRKRFRGWVFSTLCGLAIGLLIGLSNAGSQNLITTKTQVNDFRTTLYPQALDMFIEKPLTGYGLGQFESEYVVYSARQHHLNPQYPAALEGVSHPHNEVLLWGIEGGIIPILGLLLAAGLVLTRIYYAKKQTRLAILALILPIFLHAMLEQPFYHSMIHWITFIVLLYWIDQRTPRSSRINISRVTTHSVRAFAFIVPTMLVVAVSTHLYGQYRIDQYKQQEIDATALIDSNNPLLNLNGNYMYAVNHAKLDLGLSEQNSQRIIDYINWASKAIARQPKPELYQGLLNAYQSQNAYSQMRQVESEAYYLFPNHVFSVKGSQAGSVLKPE</sequence>
<comment type="subcellular location">
    <subcellularLocation>
        <location evidence="1">Membrane</location>
        <topology evidence="1">Multi-pass membrane protein</topology>
    </subcellularLocation>
</comment>
<dbReference type="Pfam" id="PF04932">
    <property type="entry name" value="Wzy_C"/>
    <property type="match status" value="1"/>
</dbReference>
<evidence type="ECO:0000256" key="5">
    <source>
        <dbReference type="SAM" id="Phobius"/>
    </source>
</evidence>
<evidence type="ECO:0000259" key="6">
    <source>
        <dbReference type="Pfam" id="PF04932"/>
    </source>
</evidence>
<evidence type="ECO:0008006" key="10">
    <source>
        <dbReference type="Google" id="ProtNLM"/>
    </source>
</evidence>
<keyword evidence="9" id="KW-1185">Reference proteome</keyword>
<keyword evidence="3 5" id="KW-1133">Transmembrane helix</keyword>
<dbReference type="PANTHER" id="PTHR37422">
    <property type="entry name" value="TEICHURONIC ACID BIOSYNTHESIS PROTEIN TUAE"/>
    <property type="match status" value="1"/>
</dbReference>
<feature type="transmembrane region" description="Helical" evidence="5">
    <location>
        <begin position="387"/>
        <end position="402"/>
    </location>
</feature>
<dbReference type="RefSeq" id="WP_237485118.1">
    <property type="nucleotide sequence ID" value="NZ_CAKLCM010000002.1"/>
</dbReference>
<organism evidence="8 9">
    <name type="scientific">Vibrio hippocampi</name>
    <dbReference type="NCBI Taxonomy" id="654686"/>
    <lineage>
        <taxon>Bacteria</taxon>
        <taxon>Pseudomonadati</taxon>
        <taxon>Pseudomonadota</taxon>
        <taxon>Gammaproteobacteria</taxon>
        <taxon>Vibrionales</taxon>
        <taxon>Vibrionaceae</taxon>
        <taxon>Vibrio</taxon>
    </lineage>
</organism>
<comment type="caution">
    <text evidence="8">The sequence shown here is derived from an EMBL/GenBank/DDBJ whole genome shotgun (WGS) entry which is preliminary data.</text>
</comment>
<keyword evidence="4 5" id="KW-0472">Membrane</keyword>
<feature type="transmembrane region" description="Helical" evidence="5">
    <location>
        <begin position="182"/>
        <end position="199"/>
    </location>
</feature>
<evidence type="ECO:0000313" key="9">
    <source>
        <dbReference type="Proteomes" id="UP000838160"/>
    </source>
</evidence>
<dbReference type="EMBL" id="CAKLCM010000002">
    <property type="protein sequence ID" value="CAH0526886.1"/>
    <property type="molecule type" value="Genomic_DNA"/>
</dbReference>
<dbReference type="InterPro" id="IPR051533">
    <property type="entry name" value="WaaL-like"/>
</dbReference>
<name>A0ABN8DKY0_9VIBR</name>
<protein>
    <recommendedName>
        <fullName evidence="10">Ligase</fullName>
    </recommendedName>
</protein>
<evidence type="ECO:0000256" key="2">
    <source>
        <dbReference type="ARBA" id="ARBA00022692"/>
    </source>
</evidence>
<evidence type="ECO:0000313" key="8">
    <source>
        <dbReference type="EMBL" id="CAH0526886.1"/>
    </source>
</evidence>
<evidence type="ECO:0000256" key="1">
    <source>
        <dbReference type="ARBA" id="ARBA00004141"/>
    </source>
</evidence>
<feature type="transmembrane region" description="Helical" evidence="5">
    <location>
        <begin position="408"/>
        <end position="424"/>
    </location>
</feature>
<feature type="transmembrane region" description="Helical" evidence="5">
    <location>
        <begin position="445"/>
        <end position="464"/>
    </location>
</feature>
<feature type="domain" description="Virulence factor membrane-bound polymerase C-terminal" evidence="7">
    <location>
        <begin position="388"/>
        <end position="569"/>
    </location>
</feature>
<feature type="transmembrane region" description="Helical" evidence="5">
    <location>
        <begin position="140"/>
        <end position="162"/>
    </location>
</feature>
<reference evidence="8" key="1">
    <citation type="submission" date="2021-12" db="EMBL/GenBank/DDBJ databases">
        <authorList>
            <person name="Rodrigo-Torres L."/>
            <person name="Arahal R. D."/>
            <person name="Lucena T."/>
        </authorList>
    </citation>
    <scope>NUCLEOTIDE SEQUENCE</scope>
    <source>
        <strain evidence="8">CECT 8226</strain>
    </source>
</reference>
<dbReference type="PANTHER" id="PTHR37422:SF21">
    <property type="entry name" value="EXOQ-LIKE PROTEIN"/>
    <property type="match status" value="1"/>
</dbReference>
<feature type="transmembrane region" description="Helical" evidence="5">
    <location>
        <begin position="114"/>
        <end position="133"/>
    </location>
</feature>
<dbReference type="InterPro" id="IPR021797">
    <property type="entry name" value="Wzy_C_2"/>
</dbReference>
<keyword evidence="2 5" id="KW-0812">Transmembrane</keyword>
<accession>A0ABN8DKY0</accession>
<feature type="transmembrane region" description="Helical" evidence="5">
    <location>
        <begin position="82"/>
        <end position="102"/>
    </location>
</feature>
<dbReference type="Proteomes" id="UP000838160">
    <property type="component" value="Unassembled WGS sequence"/>
</dbReference>